<sequence length="345" mass="40119">MKEFTFSSGNAAIRQLKELPKPKKKKLNTDRILFLALLAIILIYVLVKLYQGIALIQVDGMVTMDKLSVNFSEDIRILDINIREGADISHGDTLFTYRNQYFENDATYFSMQVSNQERINRDRRQIEMDIRQKEAERDYHLQTVEMLTNESNETARLVALAVYSKTTYEQANQRLRRAEIDLRKTEKELLILKQEREKILLSESSNINQSIPDGFQNTRVYKAPFNGIVGQISVQENEISYKANEVLTIHQPKKTKIQAYFPQSAIDYISIGETVELSFPNGETHQGVIEQYYIATYELPDEFQKSYEPTERGILVDILPFKNSDDNDWKKFYKMSVTVSVGRFF</sequence>
<feature type="transmembrane region" description="Helical" evidence="3">
    <location>
        <begin position="32"/>
        <end position="50"/>
    </location>
</feature>
<evidence type="ECO:0000256" key="1">
    <source>
        <dbReference type="ARBA" id="ARBA00022448"/>
    </source>
</evidence>
<reference evidence="4" key="2">
    <citation type="submission" date="2024-05" db="EMBL/GenBank/DDBJ databases">
        <title>Rhodohalobacter halophilus gen. nov., sp. nov., a moderately halophilic member of the family Balneolaceae.</title>
        <authorList>
            <person name="Xia J."/>
        </authorList>
    </citation>
    <scope>NUCLEOTIDE SEQUENCE</scope>
    <source>
        <strain evidence="4">WB101</strain>
    </source>
</reference>
<keyword evidence="3" id="KW-1133">Transmembrane helix</keyword>
<evidence type="ECO:0000256" key="2">
    <source>
        <dbReference type="SAM" id="Coils"/>
    </source>
</evidence>
<keyword evidence="2" id="KW-0175">Coiled coil</keyword>
<dbReference type="PANTHER" id="PTHR30097:SF4">
    <property type="entry name" value="SLR6042 PROTEIN"/>
    <property type="match status" value="1"/>
</dbReference>
<dbReference type="EMBL" id="JAKLWS010000007">
    <property type="protein sequence ID" value="MCG2588424.1"/>
    <property type="molecule type" value="Genomic_DNA"/>
</dbReference>
<dbReference type="Gene3D" id="1.10.287.470">
    <property type="entry name" value="Helix hairpin bin"/>
    <property type="match status" value="1"/>
</dbReference>
<keyword evidence="5" id="KW-1185">Reference proteome</keyword>
<accession>A0ABS9KC36</accession>
<proteinExistence type="predicted"/>
<organism evidence="4 5">
    <name type="scientific">Rhodohalobacter sulfatireducens</name>
    <dbReference type="NCBI Taxonomy" id="2911366"/>
    <lineage>
        <taxon>Bacteria</taxon>
        <taxon>Pseudomonadati</taxon>
        <taxon>Balneolota</taxon>
        <taxon>Balneolia</taxon>
        <taxon>Balneolales</taxon>
        <taxon>Balneolaceae</taxon>
        <taxon>Rhodohalobacter</taxon>
    </lineage>
</organism>
<feature type="coiled-coil region" evidence="2">
    <location>
        <begin position="168"/>
        <end position="195"/>
    </location>
</feature>
<reference evidence="4" key="1">
    <citation type="submission" date="2022-01" db="EMBL/GenBank/DDBJ databases">
        <authorList>
            <person name="Wang Y."/>
        </authorList>
    </citation>
    <scope>NUCLEOTIDE SEQUENCE</scope>
    <source>
        <strain evidence="4">WB101</strain>
    </source>
</reference>
<evidence type="ECO:0000313" key="4">
    <source>
        <dbReference type="EMBL" id="MCG2588424.1"/>
    </source>
</evidence>
<comment type="caution">
    <text evidence="4">The sequence shown here is derived from an EMBL/GenBank/DDBJ whole genome shotgun (WGS) entry which is preliminary data.</text>
</comment>
<protein>
    <submittedName>
        <fullName evidence="4">HlyD family efflux transporter periplasmic adaptor subunit</fullName>
    </submittedName>
</protein>
<keyword evidence="3" id="KW-0812">Transmembrane</keyword>
<dbReference type="Gene3D" id="2.40.50.100">
    <property type="match status" value="1"/>
</dbReference>
<dbReference type="Proteomes" id="UP001165366">
    <property type="component" value="Unassembled WGS sequence"/>
</dbReference>
<evidence type="ECO:0000256" key="3">
    <source>
        <dbReference type="SAM" id="Phobius"/>
    </source>
</evidence>
<keyword evidence="3" id="KW-0472">Membrane</keyword>
<name>A0ABS9KC36_9BACT</name>
<dbReference type="PANTHER" id="PTHR30097">
    <property type="entry name" value="CATION EFFLUX SYSTEM PROTEIN CUSB"/>
    <property type="match status" value="1"/>
</dbReference>
<evidence type="ECO:0000313" key="5">
    <source>
        <dbReference type="Proteomes" id="UP001165366"/>
    </source>
</evidence>
<gene>
    <name evidence="4" type="ORF">L6773_07610</name>
</gene>
<dbReference type="RefSeq" id="WP_237853266.1">
    <property type="nucleotide sequence ID" value="NZ_JAKLWS010000007.1"/>
</dbReference>
<dbReference type="Gene3D" id="2.40.30.170">
    <property type="match status" value="1"/>
</dbReference>
<keyword evidence="1" id="KW-0813">Transport</keyword>
<dbReference type="InterPro" id="IPR051909">
    <property type="entry name" value="MFP_Cation_Efflux"/>
</dbReference>